<name>A0A9P7E3J5_9AGAM</name>
<organism evidence="1 2">
    <name type="scientific">Suillus plorans</name>
    <dbReference type="NCBI Taxonomy" id="116603"/>
    <lineage>
        <taxon>Eukaryota</taxon>
        <taxon>Fungi</taxon>
        <taxon>Dikarya</taxon>
        <taxon>Basidiomycota</taxon>
        <taxon>Agaricomycotina</taxon>
        <taxon>Agaricomycetes</taxon>
        <taxon>Agaricomycetidae</taxon>
        <taxon>Boletales</taxon>
        <taxon>Suillineae</taxon>
        <taxon>Suillaceae</taxon>
        <taxon>Suillus</taxon>
    </lineage>
</organism>
<sequence>MVLRICSESCLSEPFDASYRKSGLEVCKSRAKPVSYIALVSEMQTLLNTEVFATHRHFLLSIFQCPPEKGSDGRKCLFQNFKLSVYKSPPPILTVSKTALTSSFHNCLTIESPRASNNLLRTKSAGISKRRHLRRIKDSRALDQQNDSLCNAQCCPDINQPSQNRRLQLILSACREDPVEGGSPRKICSFCSSSGSPEQQHNRGGTHDVDMTWKVIYRKAIHRTKIHKGSHSQEIMREHATSKPNSLSWCRII</sequence>
<proteinExistence type="predicted"/>
<evidence type="ECO:0000313" key="1">
    <source>
        <dbReference type="EMBL" id="KAG1809972.1"/>
    </source>
</evidence>
<dbReference type="RefSeq" id="XP_041167637.1">
    <property type="nucleotide sequence ID" value="XM_041301177.1"/>
</dbReference>
<accession>A0A9P7E3J5</accession>
<comment type="caution">
    <text evidence="1">The sequence shown here is derived from an EMBL/GenBank/DDBJ whole genome shotgun (WGS) entry which is preliminary data.</text>
</comment>
<dbReference type="Proteomes" id="UP000719766">
    <property type="component" value="Unassembled WGS sequence"/>
</dbReference>
<dbReference type="AlphaFoldDB" id="A0A9P7E3J5"/>
<dbReference type="GeneID" id="64594941"/>
<dbReference type="OrthoDB" id="10480102at2759"/>
<keyword evidence="2" id="KW-1185">Reference proteome</keyword>
<protein>
    <submittedName>
        <fullName evidence="1">Uncharacterized protein</fullName>
    </submittedName>
</protein>
<gene>
    <name evidence="1" type="ORF">HD556DRAFT_1317056</name>
</gene>
<dbReference type="EMBL" id="JABBWE010000001">
    <property type="protein sequence ID" value="KAG1809972.1"/>
    <property type="molecule type" value="Genomic_DNA"/>
</dbReference>
<reference evidence="1" key="1">
    <citation type="journal article" date="2020" name="New Phytol.">
        <title>Comparative genomics reveals dynamic genome evolution in host specialist ectomycorrhizal fungi.</title>
        <authorList>
            <person name="Lofgren L.A."/>
            <person name="Nguyen N.H."/>
            <person name="Vilgalys R."/>
            <person name="Ruytinx J."/>
            <person name="Liao H.L."/>
            <person name="Branco S."/>
            <person name="Kuo A."/>
            <person name="LaButti K."/>
            <person name="Lipzen A."/>
            <person name="Andreopoulos W."/>
            <person name="Pangilinan J."/>
            <person name="Riley R."/>
            <person name="Hundley H."/>
            <person name="Na H."/>
            <person name="Barry K."/>
            <person name="Grigoriev I.V."/>
            <person name="Stajich J.E."/>
            <person name="Kennedy P.G."/>
        </authorList>
    </citation>
    <scope>NUCLEOTIDE SEQUENCE</scope>
    <source>
        <strain evidence="1">S12</strain>
    </source>
</reference>
<evidence type="ECO:0000313" key="2">
    <source>
        <dbReference type="Proteomes" id="UP000719766"/>
    </source>
</evidence>